<gene>
    <name evidence="2" type="ORF">F4560_003183</name>
</gene>
<sequence length="224" mass="25556">MRTGGHENPASQNPADRPSRARPTGSGRRVPLNTRQRAYLTVFYQLDQEEERRQRRRWHQRLHRDPAEQWRWIPYATDHPAADPTPAQQLLDRQGIKDPGTGSTLAALVRRRMIDLRHITVESTVGSTTQTQVRLTPQGRAEARGNQPQEADLDRLPGWLHQALHTIAEPENEPVPRTTIGRTSARRLGPRGLGYIEDASTWAYRLGESGRAYLERTDPTTDQR</sequence>
<name>A0A7W9HJL0_9PSEU</name>
<feature type="region of interest" description="Disordered" evidence="1">
    <location>
        <begin position="1"/>
        <end position="34"/>
    </location>
</feature>
<proteinExistence type="predicted"/>
<organism evidence="2 3">
    <name type="scientific">Saccharothrix ecbatanensis</name>
    <dbReference type="NCBI Taxonomy" id="1105145"/>
    <lineage>
        <taxon>Bacteria</taxon>
        <taxon>Bacillati</taxon>
        <taxon>Actinomycetota</taxon>
        <taxon>Actinomycetes</taxon>
        <taxon>Pseudonocardiales</taxon>
        <taxon>Pseudonocardiaceae</taxon>
        <taxon>Saccharothrix</taxon>
    </lineage>
</organism>
<dbReference type="EMBL" id="JACHMO010000001">
    <property type="protein sequence ID" value="MBB5803415.1"/>
    <property type="molecule type" value="Genomic_DNA"/>
</dbReference>
<dbReference type="AlphaFoldDB" id="A0A7W9HJL0"/>
<protein>
    <submittedName>
        <fullName evidence="2">Uncharacterized protein</fullName>
    </submittedName>
</protein>
<keyword evidence="3" id="KW-1185">Reference proteome</keyword>
<dbReference type="RefSeq" id="WP_184920755.1">
    <property type="nucleotide sequence ID" value="NZ_JACHMO010000001.1"/>
</dbReference>
<evidence type="ECO:0000313" key="3">
    <source>
        <dbReference type="Proteomes" id="UP000552097"/>
    </source>
</evidence>
<accession>A0A7W9HJL0</accession>
<reference evidence="2 3" key="1">
    <citation type="submission" date="2020-08" db="EMBL/GenBank/DDBJ databases">
        <title>Sequencing the genomes of 1000 actinobacteria strains.</title>
        <authorList>
            <person name="Klenk H.-P."/>
        </authorList>
    </citation>
    <scope>NUCLEOTIDE SEQUENCE [LARGE SCALE GENOMIC DNA]</scope>
    <source>
        <strain evidence="2 3">DSM 45486</strain>
    </source>
</reference>
<evidence type="ECO:0000256" key="1">
    <source>
        <dbReference type="SAM" id="MobiDB-lite"/>
    </source>
</evidence>
<dbReference type="Proteomes" id="UP000552097">
    <property type="component" value="Unassembled WGS sequence"/>
</dbReference>
<comment type="caution">
    <text evidence="2">The sequence shown here is derived from an EMBL/GenBank/DDBJ whole genome shotgun (WGS) entry which is preliminary data.</text>
</comment>
<evidence type="ECO:0000313" key="2">
    <source>
        <dbReference type="EMBL" id="MBB5803415.1"/>
    </source>
</evidence>